<accession>A0ABX4E7Q6</accession>
<reference evidence="1 2" key="1">
    <citation type="submission" date="2017-06" db="EMBL/GenBank/DDBJ databases">
        <authorList>
            <person name="Furmanczyk E.M."/>
        </authorList>
    </citation>
    <scope>NUCLEOTIDE SEQUENCE [LARGE SCALE GENOMIC DNA]</scope>
    <source>
        <strain evidence="1 2">DSM 16611</strain>
    </source>
</reference>
<name>A0ABX4E7Q6_9PSED</name>
<protein>
    <submittedName>
        <fullName evidence="1">Uncharacterized protein</fullName>
    </submittedName>
</protein>
<comment type="caution">
    <text evidence="1">The sequence shown here is derived from an EMBL/GenBank/DDBJ whole genome shotgun (WGS) entry which is preliminary data.</text>
</comment>
<gene>
    <name evidence="1" type="ORF">PSUM_09900</name>
</gene>
<sequence length="73" mass="8129">MANINRVIAHAVARTCNSRRLVERQFVTGLKDSSYAVIKSAPCKTYTQRSSTFHEVDGATLFGFLPEAALQQR</sequence>
<dbReference type="EMBL" id="NIWU01000001">
    <property type="protein sequence ID" value="OXR36141.1"/>
    <property type="molecule type" value="Genomic_DNA"/>
</dbReference>
<proteinExistence type="predicted"/>
<evidence type="ECO:0000313" key="2">
    <source>
        <dbReference type="Proteomes" id="UP000215455"/>
    </source>
</evidence>
<evidence type="ECO:0000313" key="1">
    <source>
        <dbReference type="EMBL" id="OXR36141.1"/>
    </source>
</evidence>
<keyword evidence="2" id="KW-1185">Reference proteome</keyword>
<dbReference type="Proteomes" id="UP000215455">
    <property type="component" value="Unassembled WGS sequence"/>
</dbReference>
<organism evidence="1 2">
    <name type="scientific">Pseudomonas umsongensis</name>
    <dbReference type="NCBI Taxonomy" id="198618"/>
    <lineage>
        <taxon>Bacteria</taxon>
        <taxon>Pseudomonadati</taxon>
        <taxon>Pseudomonadota</taxon>
        <taxon>Gammaproteobacteria</taxon>
        <taxon>Pseudomonadales</taxon>
        <taxon>Pseudomonadaceae</taxon>
        <taxon>Pseudomonas</taxon>
    </lineage>
</organism>